<protein>
    <submittedName>
        <fullName evidence="1">Uncharacterized protein</fullName>
    </submittedName>
</protein>
<reference evidence="1 2" key="1">
    <citation type="journal article" date="2021" name="BMC Biol.">
        <title>Horizontally acquired antibacterial genes associated with adaptive radiation of ladybird beetles.</title>
        <authorList>
            <person name="Li H.S."/>
            <person name="Tang X.F."/>
            <person name="Huang Y.H."/>
            <person name="Xu Z.Y."/>
            <person name="Chen M.L."/>
            <person name="Du X.Y."/>
            <person name="Qiu B.Y."/>
            <person name="Chen P.T."/>
            <person name="Zhang W."/>
            <person name="Slipinski A."/>
            <person name="Escalona H.E."/>
            <person name="Waterhouse R.M."/>
            <person name="Zwick A."/>
            <person name="Pang H."/>
        </authorList>
    </citation>
    <scope>NUCLEOTIDE SEQUENCE [LARGE SCALE GENOMIC DNA]</scope>
    <source>
        <strain evidence="1">SYSU2018</strain>
    </source>
</reference>
<dbReference type="EMBL" id="JABFTP020000185">
    <property type="protein sequence ID" value="KAL3286365.1"/>
    <property type="molecule type" value="Genomic_DNA"/>
</dbReference>
<dbReference type="Proteomes" id="UP001516400">
    <property type="component" value="Unassembled WGS sequence"/>
</dbReference>
<name>A0ABD2P652_9CUCU</name>
<keyword evidence="2" id="KW-1185">Reference proteome</keyword>
<comment type="caution">
    <text evidence="1">The sequence shown here is derived from an EMBL/GenBank/DDBJ whole genome shotgun (WGS) entry which is preliminary data.</text>
</comment>
<proteinExistence type="predicted"/>
<gene>
    <name evidence="1" type="ORF">HHI36_000872</name>
</gene>
<organism evidence="1 2">
    <name type="scientific">Cryptolaemus montrouzieri</name>
    <dbReference type="NCBI Taxonomy" id="559131"/>
    <lineage>
        <taxon>Eukaryota</taxon>
        <taxon>Metazoa</taxon>
        <taxon>Ecdysozoa</taxon>
        <taxon>Arthropoda</taxon>
        <taxon>Hexapoda</taxon>
        <taxon>Insecta</taxon>
        <taxon>Pterygota</taxon>
        <taxon>Neoptera</taxon>
        <taxon>Endopterygota</taxon>
        <taxon>Coleoptera</taxon>
        <taxon>Polyphaga</taxon>
        <taxon>Cucujiformia</taxon>
        <taxon>Coccinelloidea</taxon>
        <taxon>Coccinellidae</taxon>
        <taxon>Scymninae</taxon>
        <taxon>Scymnini</taxon>
        <taxon>Cryptolaemus</taxon>
    </lineage>
</organism>
<evidence type="ECO:0000313" key="2">
    <source>
        <dbReference type="Proteomes" id="UP001516400"/>
    </source>
</evidence>
<evidence type="ECO:0000313" key="1">
    <source>
        <dbReference type="EMBL" id="KAL3286365.1"/>
    </source>
</evidence>
<dbReference type="AlphaFoldDB" id="A0ABD2P652"/>
<sequence>MACGSVSLKPHIGLIDTIQFRQMELCYHVAISSTSNSHCLTSLIFKEILSSYASSLKSIPIIHVDKFVLAKYMWVPRSPKAALSGINKPIKIKMCYFRCA</sequence>
<accession>A0ABD2P652</accession>